<feature type="compositionally biased region" description="Polar residues" evidence="1">
    <location>
        <begin position="1"/>
        <end position="11"/>
    </location>
</feature>
<keyword evidence="3" id="KW-1185">Reference proteome</keyword>
<feature type="region of interest" description="Disordered" evidence="1">
    <location>
        <begin position="1"/>
        <end position="68"/>
    </location>
</feature>
<protein>
    <submittedName>
        <fullName evidence="2">Uncharacterized protein</fullName>
    </submittedName>
</protein>
<gene>
    <name evidence="2" type="ORF">PPACK8108_LOCUS14278</name>
</gene>
<dbReference type="Proteomes" id="UP001153365">
    <property type="component" value="Unassembled WGS sequence"/>
</dbReference>
<feature type="compositionally biased region" description="Basic residues" evidence="1">
    <location>
        <begin position="16"/>
        <end position="28"/>
    </location>
</feature>
<evidence type="ECO:0000313" key="2">
    <source>
        <dbReference type="EMBL" id="CAH7681649.1"/>
    </source>
</evidence>
<proteinExistence type="predicted"/>
<accession>A0AAV0B6Y4</accession>
<reference evidence="2" key="1">
    <citation type="submission" date="2022-06" db="EMBL/GenBank/DDBJ databases">
        <authorList>
            <consortium name="SYNGENTA / RWTH Aachen University"/>
        </authorList>
    </citation>
    <scope>NUCLEOTIDE SEQUENCE</scope>
</reference>
<name>A0AAV0B6Y4_PHAPC</name>
<dbReference type="AlphaFoldDB" id="A0AAV0B6Y4"/>
<evidence type="ECO:0000313" key="3">
    <source>
        <dbReference type="Proteomes" id="UP001153365"/>
    </source>
</evidence>
<comment type="caution">
    <text evidence="2">The sequence shown here is derived from an EMBL/GenBank/DDBJ whole genome shotgun (WGS) entry which is preliminary data.</text>
</comment>
<evidence type="ECO:0000256" key="1">
    <source>
        <dbReference type="SAM" id="MobiDB-lite"/>
    </source>
</evidence>
<sequence length="219" mass="24577">MISSTKNSTLPTHPYHEHHQKSNLKKQQTKFLDSGLSRSHNRRPSHQSSIENSSSSGQCLSPKLIKPTGRPEIGLRALRMMNNYLANQLLHHHHHPPPPLLQLESIGPYSTIPRPASTTKTTTELSEWLRDLQSQVKQLLEPLKTVEDTKPLAAVQEGFVYLKKIFGTKGDPDLTQVIEKLKTELDQQNILEAKLTAQKAVSVSRLCLFNPGLTVFAVE</sequence>
<dbReference type="EMBL" id="CALTRL010003661">
    <property type="protein sequence ID" value="CAH7681649.1"/>
    <property type="molecule type" value="Genomic_DNA"/>
</dbReference>
<organism evidence="2 3">
    <name type="scientific">Phakopsora pachyrhizi</name>
    <name type="common">Asian soybean rust disease fungus</name>
    <dbReference type="NCBI Taxonomy" id="170000"/>
    <lineage>
        <taxon>Eukaryota</taxon>
        <taxon>Fungi</taxon>
        <taxon>Dikarya</taxon>
        <taxon>Basidiomycota</taxon>
        <taxon>Pucciniomycotina</taxon>
        <taxon>Pucciniomycetes</taxon>
        <taxon>Pucciniales</taxon>
        <taxon>Phakopsoraceae</taxon>
        <taxon>Phakopsora</taxon>
    </lineage>
</organism>
<feature type="region of interest" description="Disordered" evidence="1">
    <location>
        <begin position="95"/>
        <end position="121"/>
    </location>
</feature>
<feature type="compositionally biased region" description="Low complexity" evidence="1">
    <location>
        <begin position="46"/>
        <end position="56"/>
    </location>
</feature>